<gene>
    <name evidence="1" type="ORF">ASPWEDRAFT_45553</name>
</gene>
<evidence type="ECO:0000313" key="2">
    <source>
        <dbReference type="Proteomes" id="UP000184383"/>
    </source>
</evidence>
<keyword evidence="2" id="KW-1185">Reference proteome</keyword>
<protein>
    <submittedName>
        <fullName evidence="1">Uncharacterized protein</fullName>
    </submittedName>
</protein>
<dbReference type="EMBL" id="KV878216">
    <property type="protein sequence ID" value="OJJ31594.1"/>
    <property type="molecule type" value="Genomic_DNA"/>
</dbReference>
<dbReference type="OrthoDB" id="76567at2759"/>
<dbReference type="RefSeq" id="XP_040685271.1">
    <property type="nucleotide sequence ID" value="XM_040836567.1"/>
</dbReference>
<name>A0A1L9R9J9_ASPWE</name>
<evidence type="ECO:0000313" key="1">
    <source>
        <dbReference type="EMBL" id="OJJ31594.1"/>
    </source>
</evidence>
<dbReference type="VEuPathDB" id="FungiDB:ASPWEDRAFT_45553"/>
<organism evidence="1 2">
    <name type="scientific">Aspergillus wentii DTO 134E9</name>
    <dbReference type="NCBI Taxonomy" id="1073089"/>
    <lineage>
        <taxon>Eukaryota</taxon>
        <taxon>Fungi</taxon>
        <taxon>Dikarya</taxon>
        <taxon>Ascomycota</taxon>
        <taxon>Pezizomycotina</taxon>
        <taxon>Eurotiomycetes</taxon>
        <taxon>Eurotiomycetidae</taxon>
        <taxon>Eurotiales</taxon>
        <taxon>Aspergillaceae</taxon>
        <taxon>Aspergillus</taxon>
        <taxon>Aspergillus subgen. Cremei</taxon>
    </lineage>
</organism>
<sequence>MFTQQSQIVADLATKWTGSFLVSSEVFEDVEELLSRKRVKYSFNSFTGILSFTMPTFVHSSYQVWMRQWEENLKNASEEFDETSFMVLDGATLIDFKGRYKTSANFPVAGLYPKGRKWPTIALEAGYSGGHDDDHNDDSALLLEGSEGRIGLAIVAKVKPLDPEEIEVASGFAQAYQYEQEAGKMVKYGGGKCLYPPPQDRHKQCLDFNWSQILRNKKDKLVSYKTPTPPPIYLESLREIMAENVCR</sequence>
<proteinExistence type="predicted"/>
<dbReference type="GeneID" id="63752415"/>
<reference evidence="2" key="1">
    <citation type="journal article" date="2017" name="Genome Biol.">
        <title>Comparative genomics reveals high biological diversity and specific adaptations in the industrially and medically important fungal genus Aspergillus.</title>
        <authorList>
            <person name="de Vries R.P."/>
            <person name="Riley R."/>
            <person name="Wiebenga A."/>
            <person name="Aguilar-Osorio G."/>
            <person name="Amillis S."/>
            <person name="Uchima C.A."/>
            <person name="Anderluh G."/>
            <person name="Asadollahi M."/>
            <person name="Askin M."/>
            <person name="Barry K."/>
            <person name="Battaglia E."/>
            <person name="Bayram O."/>
            <person name="Benocci T."/>
            <person name="Braus-Stromeyer S.A."/>
            <person name="Caldana C."/>
            <person name="Canovas D."/>
            <person name="Cerqueira G.C."/>
            <person name="Chen F."/>
            <person name="Chen W."/>
            <person name="Choi C."/>
            <person name="Clum A."/>
            <person name="Dos Santos R.A."/>
            <person name="Damasio A.R."/>
            <person name="Diallinas G."/>
            <person name="Emri T."/>
            <person name="Fekete E."/>
            <person name="Flipphi M."/>
            <person name="Freyberg S."/>
            <person name="Gallo A."/>
            <person name="Gournas C."/>
            <person name="Habgood R."/>
            <person name="Hainaut M."/>
            <person name="Harispe M.L."/>
            <person name="Henrissat B."/>
            <person name="Hilden K.S."/>
            <person name="Hope R."/>
            <person name="Hossain A."/>
            <person name="Karabika E."/>
            <person name="Karaffa L."/>
            <person name="Karanyi Z."/>
            <person name="Krasevec N."/>
            <person name="Kuo A."/>
            <person name="Kusch H."/>
            <person name="LaButti K."/>
            <person name="Lagendijk E.L."/>
            <person name="Lapidus A."/>
            <person name="Levasseur A."/>
            <person name="Lindquist E."/>
            <person name="Lipzen A."/>
            <person name="Logrieco A.F."/>
            <person name="MacCabe A."/>
            <person name="Maekelae M.R."/>
            <person name="Malavazi I."/>
            <person name="Melin P."/>
            <person name="Meyer V."/>
            <person name="Mielnichuk N."/>
            <person name="Miskei M."/>
            <person name="Molnar A.P."/>
            <person name="Mule G."/>
            <person name="Ngan C.Y."/>
            <person name="Orejas M."/>
            <person name="Orosz E."/>
            <person name="Ouedraogo J.P."/>
            <person name="Overkamp K.M."/>
            <person name="Park H.-S."/>
            <person name="Perrone G."/>
            <person name="Piumi F."/>
            <person name="Punt P.J."/>
            <person name="Ram A.F."/>
            <person name="Ramon A."/>
            <person name="Rauscher S."/>
            <person name="Record E."/>
            <person name="Riano-Pachon D.M."/>
            <person name="Robert V."/>
            <person name="Roehrig J."/>
            <person name="Ruller R."/>
            <person name="Salamov A."/>
            <person name="Salih N.S."/>
            <person name="Samson R.A."/>
            <person name="Sandor E."/>
            <person name="Sanguinetti M."/>
            <person name="Schuetze T."/>
            <person name="Sepcic K."/>
            <person name="Shelest E."/>
            <person name="Sherlock G."/>
            <person name="Sophianopoulou V."/>
            <person name="Squina F.M."/>
            <person name="Sun H."/>
            <person name="Susca A."/>
            <person name="Todd R.B."/>
            <person name="Tsang A."/>
            <person name="Unkles S.E."/>
            <person name="van de Wiele N."/>
            <person name="van Rossen-Uffink D."/>
            <person name="Oliveira J.V."/>
            <person name="Vesth T.C."/>
            <person name="Visser J."/>
            <person name="Yu J.-H."/>
            <person name="Zhou M."/>
            <person name="Andersen M.R."/>
            <person name="Archer D.B."/>
            <person name="Baker S.E."/>
            <person name="Benoit I."/>
            <person name="Brakhage A.A."/>
            <person name="Braus G.H."/>
            <person name="Fischer R."/>
            <person name="Frisvad J.C."/>
            <person name="Goldman G.H."/>
            <person name="Houbraken J."/>
            <person name="Oakley B."/>
            <person name="Pocsi I."/>
            <person name="Scazzocchio C."/>
            <person name="Seiboth B."/>
            <person name="vanKuyk P.A."/>
            <person name="Wortman J."/>
            <person name="Dyer P.S."/>
            <person name="Grigoriev I.V."/>
        </authorList>
    </citation>
    <scope>NUCLEOTIDE SEQUENCE [LARGE SCALE GENOMIC DNA]</scope>
    <source>
        <strain evidence="2">DTO 134E9</strain>
    </source>
</reference>
<accession>A0A1L9R9J9</accession>
<dbReference type="AlphaFoldDB" id="A0A1L9R9J9"/>
<dbReference type="Proteomes" id="UP000184383">
    <property type="component" value="Unassembled WGS sequence"/>
</dbReference>